<dbReference type="InterPro" id="IPR001036">
    <property type="entry name" value="Acrflvin-R"/>
</dbReference>
<dbReference type="PANTHER" id="PTHR32063:SF33">
    <property type="entry name" value="RND SUPERFAMILY EFFLUX PUMP PERMEASE COMPONENT"/>
    <property type="match status" value="1"/>
</dbReference>
<dbReference type="Proteomes" id="UP000000238">
    <property type="component" value="Chromosome"/>
</dbReference>
<dbReference type="SUPFAM" id="SSF82714">
    <property type="entry name" value="Multidrug efflux transporter AcrB TolC docking domain, DN and DC subdomains"/>
    <property type="match status" value="2"/>
</dbReference>
<feature type="transmembrane region" description="Helical" evidence="1">
    <location>
        <begin position="348"/>
        <end position="381"/>
    </location>
</feature>
<dbReference type="OrthoDB" id="5287122at2"/>
<name>Q2SET3_HAHCH</name>
<keyword evidence="1" id="KW-1133">Transmembrane helix</keyword>
<feature type="transmembrane region" description="Helical" evidence="1">
    <location>
        <begin position="973"/>
        <end position="992"/>
    </location>
</feature>
<dbReference type="GO" id="GO:0042910">
    <property type="term" value="F:xenobiotic transmembrane transporter activity"/>
    <property type="evidence" value="ECO:0007669"/>
    <property type="project" value="TreeGrafter"/>
</dbReference>
<dbReference type="Gene3D" id="3.30.70.1440">
    <property type="entry name" value="Multidrug efflux transporter AcrB pore domain"/>
    <property type="match status" value="1"/>
</dbReference>
<dbReference type="PANTHER" id="PTHR32063">
    <property type="match status" value="1"/>
</dbReference>
<dbReference type="Gene3D" id="1.20.1640.10">
    <property type="entry name" value="Multidrug efflux transporter AcrB transmembrane domain"/>
    <property type="match status" value="2"/>
</dbReference>
<dbReference type="PRINTS" id="PR00702">
    <property type="entry name" value="ACRIFLAVINRP"/>
</dbReference>
<dbReference type="Gene3D" id="3.30.2090.10">
    <property type="entry name" value="Multidrug efflux transporter AcrB TolC docking domain, DN and DC subdomains"/>
    <property type="match status" value="2"/>
</dbReference>
<keyword evidence="3" id="KW-1185">Reference proteome</keyword>
<dbReference type="KEGG" id="hch:HCH_04131"/>
<evidence type="ECO:0000313" key="2">
    <source>
        <dbReference type="EMBL" id="ABC30841.1"/>
    </source>
</evidence>
<organism evidence="2 3">
    <name type="scientific">Hahella chejuensis (strain KCTC 2396)</name>
    <dbReference type="NCBI Taxonomy" id="349521"/>
    <lineage>
        <taxon>Bacteria</taxon>
        <taxon>Pseudomonadati</taxon>
        <taxon>Pseudomonadota</taxon>
        <taxon>Gammaproteobacteria</taxon>
        <taxon>Oceanospirillales</taxon>
        <taxon>Hahellaceae</taxon>
        <taxon>Hahella</taxon>
    </lineage>
</organism>
<dbReference type="Pfam" id="PF00873">
    <property type="entry name" value="ACR_tran"/>
    <property type="match status" value="1"/>
</dbReference>
<dbReference type="SUPFAM" id="SSF82866">
    <property type="entry name" value="Multidrug efflux transporter AcrB transmembrane domain"/>
    <property type="match status" value="2"/>
</dbReference>
<dbReference type="Gene3D" id="3.30.70.1430">
    <property type="entry name" value="Multidrug efflux transporter AcrB pore domain"/>
    <property type="match status" value="2"/>
</dbReference>
<feature type="transmembrane region" description="Helical" evidence="1">
    <location>
        <begin position="393"/>
        <end position="416"/>
    </location>
</feature>
<dbReference type="STRING" id="349521.HCH_04131"/>
<accession>Q2SET3</accession>
<reference evidence="2 3" key="1">
    <citation type="journal article" date="2005" name="Nucleic Acids Res.">
        <title>Genomic blueprint of Hahella chejuensis, a marine microbe producing an algicidal agent.</title>
        <authorList>
            <person name="Jeong H."/>
            <person name="Yim J.H."/>
            <person name="Lee C."/>
            <person name="Choi S.-H."/>
            <person name="Park Y.K."/>
            <person name="Yoon S.H."/>
            <person name="Hur C.-G."/>
            <person name="Kang H.-Y."/>
            <person name="Kim D."/>
            <person name="Lee H.H."/>
            <person name="Park K.H."/>
            <person name="Park S.-H."/>
            <person name="Park H.-S."/>
            <person name="Lee H.K."/>
            <person name="Oh T.K."/>
            <person name="Kim J.F."/>
        </authorList>
    </citation>
    <scope>NUCLEOTIDE SEQUENCE [LARGE SCALE GENOMIC DNA]</scope>
    <source>
        <strain evidence="2 3">KCTC 2396</strain>
    </source>
</reference>
<dbReference type="HOGENOM" id="CLU_002755_1_2_6"/>
<dbReference type="eggNOG" id="COG0841">
    <property type="taxonomic scope" value="Bacteria"/>
</dbReference>
<dbReference type="EMBL" id="CP000155">
    <property type="protein sequence ID" value="ABC30841.1"/>
    <property type="molecule type" value="Genomic_DNA"/>
</dbReference>
<dbReference type="RefSeq" id="WP_011397908.1">
    <property type="nucleotide sequence ID" value="NC_007645.1"/>
</dbReference>
<protein>
    <submittedName>
        <fullName evidence="2">Cation/multidrug efflux pump</fullName>
    </submittedName>
</protein>
<dbReference type="GO" id="GO:0005886">
    <property type="term" value="C:plasma membrane"/>
    <property type="evidence" value="ECO:0007669"/>
    <property type="project" value="TreeGrafter"/>
</dbReference>
<keyword evidence="1" id="KW-0812">Transmembrane</keyword>
<feature type="transmembrane region" description="Helical" evidence="1">
    <location>
        <begin position="464"/>
        <end position="482"/>
    </location>
</feature>
<feature type="transmembrane region" description="Helical" evidence="1">
    <location>
        <begin position="901"/>
        <end position="921"/>
    </location>
</feature>
<dbReference type="InterPro" id="IPR027463">
    <property type="entry name" value="AcrB_DN_DC_subdom"/>
</dbReference>
<dbReference type="AlphaFoldDB" id="Q2SET3"/>
<feature type="transmembrane region" description="Helical" evidence="1">
    <location>
        <begin position="437"/>
        <end position="458"/>
    </location>
</feature>
<evidence type="ECO:0000313" key="3">
    <source>
        <dbReference type="Proteomes" id="UP000000238"/>
    </source>
</evidence>
<keyword evidence="1" id="KW-0472">Membrane</keyword>
<feature type="transmembrane region" description="Helical" evidence="1">
    <location>
        <begin position="927"/>
        <end position="952"/>
    </location>
</feature>
<feature type="transmembrane region" description="Helical" evidence="1">
    <location>
        <begin position="540"/>
        <end position="559"/>
    </location>
</feature>
<gene>
    <name evidence="2" type="ordered locus">HCH_04131</name>
</gene>
<sequence length="1061" mass="115153">MSSKQFNAGGGWVAWFVRNPVAANLLMAVILLAGVVTAFELRKEGFPSFPPDEVTVSVSYSSGSAKAAEEGVAIKIEEALQSVQGIKQITSQSSTSSVTVTIEKESDYDLDKLNQDVKIRVDAIKNLPEAAEKPVISQAERIDHAIWAQLYGDADQDVLQDLADQLRDELLADSEIKRVTTYGDRTPEITVEVSESRLQSYGLTLADVSNAINGSSLIRSGGELRSADGYLVIKADDQKYRRRDFESIVVKELTNGARVTLGDIAEVKDAYDDTPVLSRFNGEPSIALKVEMVGDSDIMKVSERAEQITEAFRDTLPEGVSTAAWYDKSSAIADRLNLMYKNSLQGILLVLVLLALFLNFRVALWVAAGIPISIAGAVFLMGDGLSAMTINSLTTFGFIMALGIVVDDAVVIGESIHTEQSQRGASVASTIRGVQRVLVPATFGVLTTIVAFAGLQLVEGKMGQLFAQFGIVVIFCLVFSLIESKLILPAHLAHVREKKQQGRKHFAARWLEAVQEKVRLGLERFTHRYYRRALHVLLEYRYATLAAMLALFIVVAGLIPSGAVRFVFFPNVPGDVINVQLTMQDDVGYGLTQREALRIEQAAQDLNAELIESRRMETPIIANLQVRVASETDVSITAELAEQNQRALTIDEVAALWQKKVGAVEGARAVKFITAFDGPEDLRVELASNDNETLTLANDRLLAALQEYAGVENMESTLKVGQPQITLSLTDSGRALGLTTAQLSAQVQQNFQGYEAQSFQRGKDEVKVKIRYPSSDRSHVDDLVNARVRTDDGRVLPLLSVAKLESSYVANEITRVDRKQVAVVTADVDKNITSPQEILTALQNGELRKLQLDYPGLTVSFGGEATEQAETSASFIKAFALALFGIYALLAIPLRSYGQPLIIMMAIPFGVVGAILGHWMVGISMSLLSLFGVLALSGVVVNDSLLIVAEFNEGRKSGMAVKEAVKHACASRLRAILLTSSTTFVGLAPLIYETSVQAQFLIPAAVALGYGILFATVITLVLIPVLLAISEDMRSLFGGRRENMSDRGADSSALTAPDAVI</sequence>
<feature type="transmembrane region" description="Helical" evidence="1">
    <location>
        <begin position="875"/>
        <end position="894"/>
    </location>
</feature>
<feature type="transmembrane region" description="Helical" evidence="1">
    <location>
        <begin position="20"/>
        <end position="39"/>
    </location>
</feature>
<dbReference type="Gene3D" id="3.30.70.1320">
    <property type="entry name" value="Multidrug efflux transporter AcrB pore domain like"/>
    <property type="match status" value="1"/>
</dbReference>
<dbReference type="SUPFAM" id="SSF82693">
    <property type="entry name" value="Multidrug efflux transporter AcrB pore domain, PN1, PN2, PC1 and PC2 subdomains"/>
    <property type="match status" value="2"/>
</dbReference>
<evidence type="ECO:0000256" key="1">
    <source>
        <dbReference type="SAM" id="Phobius"/>
    </source>
</evidence>
<proteinExistence type="predicted"/>
<feature type="transmembrane region" description="Helical" evidence="1">
    <location>
        <begin position="1004"/>
        <end position="1029"/>
    </location>
</feature>